<proteinExistence type="predicted"/>
<dbReference type="EMBL" id="BLAY01000073">
    <property type="protein sequence ID" value="GET39752.1"/>
    <property type="molecule type" value="Genomic_DNA"/>
</dbReference>
<name>A0AAV3XA74_9CYAN</name>
<dbReference type="Proteomes" id="UP001050975">
    <property type="component" value="Unassembled WGS sequence"/>
</dbReference>
<dbReference type="GO" id="GO:0003824">
    <property type="term" value="F:catalytic activity"/>
    <property type="evidence" value="ECO:0007669"/>
    <property type="project" value="InterPro"/>
</dbReference>
<organism evidence="1 2">
    <name type="scientific">Microseira wollei NIES-4236</name>
    <dbReference type="NCBI Taxonomy" id="2530354"/>
    <lineage>
        <taxon>Bacteria</taxon>
        <taxon>Bacillati</taxon>
        <taxon>Cyanobacteriota</taxon>
        <taxon>Cyanophyceae</taxon>
        <taxon>Oscillatoriophycideae</taxon>
        <taxon>Aerosakkonematales</taxon>
        <taxon>Aerosakkonemataceae</taxon>
        <taxon>Microseira</taxon>
    </lineage>
</organism>
<accession>A0AAV3XA74</accession>
<dbReference type="InterPro" id="IPR036648">
    <property type="entry name" value="CN_Hdrase_a/SCN_Hdrase_g_sf"/>
</dbReference>
<dbReference type="GO" id="GO:0046914">
    <property type="term" value="F:transition metal ion binding"/>
    <property type="evidence" value="ECO:0007669"/>
    <property type="project" value="InterPro"/>
</dbReference>
<gene>
    <name evidence="1" type="ORF">MiSe_45240</name>
</gene>
<dbReference type="RefSeq" id="WP_226585273.1">
    <property type="nucleotide sequence ID" value="NZ_BLAY01000073.1"/>
</dbReference>
<comment type="caution">
    <text evidence="1">The sequence shown here is derived from an EMBL/GenBank/DDBJ whole genome shotgun (WGS) entry which is preliminary data.</text>
</comment>
<dbReference type="AlphaFoldDB" id="A0AAV3XA74"/>
<evidence type="ECO:0008006" key="3">
    <source>
        <dbReference type="Google" id="ProtNLM"/>
    </source>
</evidence>
<keyword evidence="2" id="KW-1185">Reference proteome</keyword>
<dbReference type="SUPFAM" id="SSF56209">
    <property type="entry name" value="Nitrile hydratase alpha chain"/>
    <property type="match status" value="1"/>
</dbReference>
<evidence type="ECO:0000313" key="1">
    <source>
        <dbReference type="EMBL" id="GET39752.1"/>
    </source>
</evidence>
<evidence type="ECO:0000313" key="2">
    <source>
        <dbReference type="Proteomes" id="UP001050975"/>
    </source>
</evidence>
<reference evidence="1" key="1">
    <citation type="submission" date="2019-10" db="EMBL/GenBank/DDBJ databases">
        <title>Draft genome sequece of Microseira wollei NIES-4236.</title>
        <authorList>
            <person name="Yamaguchi H."/>
            <person name="Suzuki S."/>
            <person name="Kawachi M."/>
        </authorList>
    </citation>
    <scope>NUCLEOTIDE SEQUENCE</scope>
    <source>
        <strain evidence="1">NIES-4236</strain>
    </source>
</reference>
<protein>
    <recommendedName>
        <fullName evidence="3">Nitrile hydratase alpha /Thiocyanate hydrolase gamma domain-containing protein</fullName>
    </recommendedName>
</protein>
<dbReference type="Gene3D" id="3.90.330.10">
    <property type="entry name" value="Nitrile hydratase alpha /Thiocyanate hydrolase gamma"/>
    <property type="match status" value="1"/>
</dbReference>
<sequence length="108" mass="11991">MVLQAGWRQVGDRVSQIIARAWLDSEFQGRLIADPRAILEGEGIEIPEGLQVTIDRSTIDWSIGSRAGNVVWTIPLPPKPADISEEQLSDWARGDFSQQDIRCVNACC</sequence>